<organism evidence="1 2">
    <name type="scientific">Candidatus Lokiarchaeum ossiferum</name>
    <dbReference type="NCBI Taxonomy" id="2951803"/>
    <lineage>
        <taxon>Archaea</taxon>
        <taxon>Promethearchaeati</taxon>
        <taxon>Promethearchaeota</taxon>
        <taxon>Promethearchaeia</taxon>
        <taxon>Promethearchaeales</taxon>
        <taxon>Promethearchaeaceae</taxon>
        <taxon>Candidatus Lokiarchaeum</taxon>
    </lineage>
</organism>
<proteinExistence type="predicted"/>
<accession>A0ABY6HU21</accession>
<gene>
    <name evidence="1" type="ORF">NEF87_003306</name>
</gene>
<reference evidence="1" key="1">
    <citation type="submission" date="2022-09" db="EMBL/GenBank/DDBJ databases">
        <title>Actin cytoskeleton and complex cell architecture in an #Asgard archaeon.</title>
        <authorList>
            <person name="Ponce Toledo R.I."/>
            <person name="Schleper C."/>
            <person name="Rodrigues Oliveira T."/>
            <person name="Wollweber F."/>
            <person name="Xu J."/>
            <person name="Rittmann S."/>
            <person name="Klingl A."/>
            <person name="Pilhofer M."/>
        </authorList>
    </citation>
    <scope>NUCLEOTIDE SEQUENCE</scope>
    <source>
        <strain evidence="1">B-35</strain>
    </source>
</reference>
<evidence type="ECO:0000313" key="2">
    <source>
        <dbReference type="Proteomes" id="UP001208689"/>
    </source>
</evidence>
<protein>
    <submittedName>
        <fullName evidence="1">Uncharacterized protein</fullName>
    </submittedName>
</protein>
<dbReference type="EMBL" id="CP104013">
    <property type="protein sequence ID" value="UYP47021.1"/>
    <property type="molecule type" value="Genomic_DNA"/>
</dbReference>
<keyword evidence="2" id="KW-1185">Reference proteome</keyword>
<evidence type="ECO:0000313" key="1">
    <source>
        <dbReference type="EMBL" id="UYP47021.1"/>
    </source>
</evidence>
<name>A0ABY6HU21_9ARCH</name>
<dbReference type="Proteomes" id="UP001208689">
    <property type="component" value="Chromosome"/>
</dbReference>
<sequence>MDEELKRAMEKGEILTLGEITPKVPVDVTSEILKDLDLSHQKIRYNFPIGIDFSKHISPAIYFPSMEILKKILEIPFLTTEDHYNLESLLLLLSQGKINRYRTTLLSMHSSEKQIAPQTPGLPDQQKSLIHLLVFLLSLSSSVEEKWLSKDGLDLYFQKKEKKSAQNNHARRLEISRSKLTLLQYTINIILREILKMPLNPSQIEIWVDIKNKILSHFYSKAEILVCDLLDSSVRPHFTVLSALVKNMSNSSETNQVNDQNPTHIKTAVKFFLPEIFKCLNYLIQ</sequence>